<dbReference type="RefSeq" id="WP_091471079.1">
    <property type="nucleotide sequence ID" value="NZ_FNFX01000002.1"/>
</dbReference>
<protein>
    <submittedName>
        <fullName evidence="1">Transglutaminase-like cysteine proteinase BTLCP</fullName>
    </submittedName>
</protein>
<dbReference type="Proteomes" id="UP000198629">
    <property type="component" value="Unassembled WGS sequence"/>
</dbReference>
<organism evidence="1 2">
    <name type="scientific">Methylophilus rhizosphaerae</name>
    <dbReference type="NCBI Taxonomy" id="492660"/>
    <lineage>
        <taxon>Bacteria</taxon>
        <taxon>Pseudomonadati</taxon>
        <taxon>Pseudomonadota</taxon>
        <taxon>Betaproteobacteria</taxon>
        <taxon>Nitrosomonadales</taxon>
        <taxon>Methylophilaceae</taxon>
        <taxon>Methylophilus</taxon>
    </lineage>
</organism>
<reference evidence="2" key="1">
    <citation type="submission" date="2016-10" db="EMBL/GenBank/DDBJ databases">
        <authorList>
            <person name="Varghese N."/>
            <person name="Submissions S."/>
        </authorList>
    </citation>
    <scope>NUCLEOTIDE SEQUENCE [LARGE SCALE GENOMIC DNA]</scope>
    <source>
        <strain evidence="2">CBMB127</strain>
    </source>
</reference>
<dbReference type="Pfam" id="PF06035">
    <property type="entry name" value="Peptidase_C93"/>
    <property type="match status" value="1"/>
</dbReference>
<dbReference type="Gene3D" id="3.10.620.30">
    <property type="match status" value="1"/>
</dbReference>
<dbReference type="PANTHER" id="PTHR39327:SF1">
    <property type="entry name" value="BLR5470 PROTEIN"/>
    <property type="match status" value="1"/>
</dbReference>
<dbReference type="SUPFAM" id="SSF54001">
    <property type="entry name" value="Cysteine proteinases"/>
    <property type="match status" value="1"/>
</dbReference>
<dbReference type="STRING" id="492660.SAMN05192566_1058"/>
<dbReference type="InterPro" id="IPR010319">
    <property type="entry name" value="Transglutaminase-like_Cys_pept"/>
</dbReference>
<accession>A0A1G9BAS6</accession>
<dbReference type="AlphaFoldDB" id="A0A1G9BAS6"/>
<evidence type="ECO:0000313" key="2">
    <source>
        <dbReference type="Proteomes" id="UP000198629"/>
    </source>
</evidence>
<proteinExistence type="predicted"/>
<dbReference type="OrthoDB" id="5401788at2"/>
<dbReference type="EMBL" id="FNFX01000002">
    <property type="protein sequence ID" value="SDK36174.1"/>
    <property type="molecule type" value="Genomic_DNA"/>
</dbReference>
<dbReference type="InterPro" id="IPR038765">
    <property type="entry name" value="Papain-like_cys_pep_sf"/>
</dbReference>
<name>A0A1G9BAS6_9PROT</name>
<gene>
    <name evidence="1" type="ORF">SAMN05192566_1058</name>
</gene>
<dbReference type="PANTHER" id="PTHR39327">
    <property type="match status" value="1"/>
</dbReference>
<keyword evidence="2" id="KW-1185">Reference proteome</keyword>
<sequence length="224" mass="25627">MRRYVSSSLTRIAASLCLALCVLWTHTLADDYVLAMLEKVRQRYGEEAYQNVMRLNELYSQLSGTSEMTKIGMINDFVNQHVMFVDDINIWGKEDYWATPLETFGKGAGDCEDFSIAKYTLLKKLGILQDKLRMTYVRARMSSGTLRAHMVVAYYATPNSDPLILDNLNFQILPASRRSDLFPVFSFNEQGLFVANNPNQRAGSPNNISKWRDVLTRMRQDGLE</sequence>
<evidence type="ECO:0000313" key="1">
    <source>
        <dbReference type="EMBL" id="SDK36174.1"/>
    </source>
</evidence>